<evidence type="ECO:0000313" key="1">
    <source>
        <dbReference type="Proteomes" id="UP000887560"/>
    </source>
</evidence>
<keyword evidence="1" id="KW-1185">Reference proteome</keyword>
<dbReference type="Proteomes" id="UP000887560">
    <property type="component" value="Unplaced"/>
</dbReference>
<organism evidence="1 2">
    <name type="scientific">Meloidogyne floridensis</name>
    <dbReference type="NCBI Taxonomy" id="298350"/>
    <lineage>
        <taxon>Eukaryota</taxon>
        <taxon>Metazoa</taxon>
        <taxon>Ecdysozoa</taxon>
        <taxon>Nematoda</taxon>
        <taxon>Chromadorea</taxon>
        <taxon>Rhabditida</taxon>
        <taxon>Tylenchina</taxon>
        <taxon>Tylenchomorpha</taxon>
        <taxon>Tylenchoidea</taxon>
        <taxon>Meloidogynidae</taxon>
        <taxon>Meloidogyninae</taxon>
        <taxon>Meloidogyne</taxon>
    </lineage>
</organism>
<reference evidence="2" key="1">
    <citation type="submission" date="2022-11" db="UniProtKB">
        <authorList>
            <consortium name="WormBaseParasite"/>
        </authorList>
    </citation>
    <scope>IDENTIFICATION</scope>
</reference>
<dbReference type="AlphaFoldDB" id="A0A915NG78"/>
<dbReference type="WBParaSite" id="scf7180000416605.g519">
    <property type="protein sequence ID" value="scf7180000416605.g519"/>
    <property type="gene ID" value="scf7180000416605.g519"/>
</dbReference>
<evidence type="ECO:0000313" key="2">
    <source>
        <dbReference type="WBParaSite" id="scf7180000416605.g519"/>
    </source>
</evidence>
<protein>
    <submittedName>
        <fullName evidence="2">Uncharacterized protein</fullName>
    </submittedName>
</protein>
<name>A0A915NG78_9BILA</name>
<accession>A0A915NG78</accession>
<sequence length="93" mass="10121">MIDCILQNKCKPVSSKLSDLPTTNKHIRASNNAVGFNQFFEKFLEEGNIVPCNSLVASQTCSTDVPIKLTNATNCEDLYSECSTAEENSCKAG</sequence>
<proteinExistence type="predicted"/>